<feature type="domain" description="Fibronectin type-III" evidence="1">
    <location>
        <begin position="375"/>
        <end position="467"/>
    </location>
</feature>
<dbReference type="InterPro" id="IPR013783">
    <property type="entry name" value="Ig-like_fold"/>
</dbReference>
<proteinExistence type="predicted"/>
<gene>
    <name evidence="2" type="ORF">Hsar01_03922</name>
</gene>
<dbReference type="Gene3D" id="2.60.120.200">
    <property type="match status" value="1"/>
</dbReference>
<dbReference type="SMART" id="SM00060">
    <property type="entry name" value="FN3"/>
    <property type="match status" value="2"/>
</dbReference>
<keyword evidence="3" id="KW-1185">Reference proteome</keyword>
<dbReference type="InterPro" id="IPR036116">
    <property type="entry name" value="FN3_sf"/>
</dbReference>
<protein>
    <recommendedName>
        <fullName evidence="1">Fibronectin type-III domain-containing protein</fullName>
    </recommendedName>
</protein>
<dbReference type="EMBL" id="BAABRI010000031">
    <property type="protein sequence ID" value="GAA5484676.1"/>
    <property type="molecule type" value="Genomic_DNA"/>
</dbReference>
<dbReference type="InterPro" id="IPR013320">
    <property type="entry name" value="ConA-like_dom_sf"/>
</dbReference>
<evidence type="ECO:0000313" key="2">
    <source>
        <dbReference type="EMBL" id="GAA5484676.1"/>
    </source>
</evidence>
<organism evidence="2 3">
    <name type="scientific">Haloferula sargassicola</name>
    <dbReference type="NCBI Taxonomy" id="490096"/>
    <lineage>
        <taxon>Bacteria</taxon>
        <taxon>Pseudomonadati</taxon>
        <taxon>Verrucomicrobiota</taxon>
        <taxon>Verrucomicrobiia</taxon>
        <taxon>Verrucomicrobiales</taxon>
        <taxon>Verrucomicrobiaceae</taxon>
        <taxon>Haloferula</taxon>
    </lineage>
</organism>
<evidence type="ECO:0000313" key="3">
    <source>
        <dbReference type="Proteomes" id="UP001476282"/>
    </source>
</evidence>
<evidence type="ECO:0000259" key="1">
    <source>
        <dbReference type="PROSITE" id="PS50853"/>
    </source>
</evidence>
<dbReference type="InterPro" id="IPR003961">
    <property type="entry name" value="FN3_dom"/>
</dbReference>
<dbReference type="CDD" id="cd00063">
    <property type="entry name" value="FN3"/>
    <property type="match status" value="1"/>
</dbReference>
<name>A0ABP9UT15_9BACT</name>
<sequence length="818" mass="84927">MTPALHGSLLVQELFDDISAGDASLDGAGDTTSSVGLTDTWAVNQNTGIFTANNFNVVGATLPGLPPDDGLPGGVWNNTNSWDTNIYATRPLATPIDFGADQVIYFSVRLNNPGDTAMGIGLATGGGPADEFVGAGFSWNNASMVGLSDLGAGNSAYIAHGTLDGSTESGVYGIRALEGKNTVNGYGLLVGRITSHASGEDLIEIKRFAENSVIPGDLAAVTWSASYAVDTSMVATRLLMWMNGQGSGELDAIRFGETWTDVTGVEPAGPEQPSLTGSTLVSATGTTAEASVSLITSPAEVTLYWDIVDQGEGAWANANALGAQPVGTVTGSMTGLMPDTVYFYRFHAVNPAPEPDLEAWSEPAQSFASALTGLAVDDLIVSPYSPYEVDLIWTDIFETETGFTIQRSPAGAGTWTTVGTAPSESSFFTDKLSGLTPDTSYDYRIFASNAAGDSDFSNVASGTTPSAESLETQLLIHFDGTLSGTEYTLGPDEIDLSGTFQASGAPVVDGGVAVINAGNENGSDGFDIDGSFFGDLTTQNWVVEALLTYQSTGTGYAPVVLDVQGDCNLRLRTDDNDDVLQMFYWDGSSGHQQLTALPPSGVKVHLAYAWDASSSTLTGYINGVPFGSLAGGHFTTPDPTTISFGYFGRAGYEGRGVDGTLDEIAFQTGSAAFDPASDFLLPVPESEDFATWIGGFEVGGMTGFDDDPDGDGLSNGLEGFFGTDPGSRNSGAVRQVATDGTITTFVHPLANPPLSDVAGGYEWSMDLENWYAGDGVDGPPDGPTVSIPNVGGGPGEVGVTATSSEPVDHLFLRVSVSQ</sequence>
<dbReference type="SUPFAM" id="SSF49899">
    <property type="entry name" value="Concanavalin A-like lectins/glucanases"/>
    <property type="match status" value="1"/>
</dbReference>
<reference evidence="2 3" key="1">
    <citation type="submission" date="2024-02" db="EMBL/GenBank/DDBJ databases">
        <title>Haloferula sargassicola NBRC 104335.</title>
        <authorList>
            <person name="Ichikawa N."/>
            <person name="Katano-Makiyama Y."/>
            <person name="Hidaka K."/>
        </authorList>
    </citation>
    <scope>NUCLEOTIDE SEQUENCE [LARGE SCALE GENOMIC DNA]</scope>
    <source>
        <strain evidence="2 3">NBRC 104335</strain>
    </source>
</reference>
<accession>A0ABP9UT15</accession>
<dbReference type="SUPFAM" id="SSF49265">
    <property type="entry name" value="Fibronectin type III"/>
    <property type="match status" value="1"/>
</dbReference>
<comment type="caution">
    <text evidence="2">The sequence shown here is derived from an EMBL/GenBank/DDBJ whole genome shotgun (WGS) entry which is preliminary data.</text>
</comment>
<dbReference type="PROSITE" id="PS50853">
    <property type="entry name" value="FN3"/>
    <property type="match status" value="1"/>
</dbReference>
<dbReference type="Proteomes" id="UP001476282">
    <property type="component" value="Unassembled WGS sequence"/>
</dbReference>
<dbReference type="Gene3D" id="2.60.40.10">
    <property type="entry name" value="Immunoglobulins"/>
    <property type="match status" value="1"/>
</dbReference>